<evidence type="ECO:0000256" key="1">
    <source>
        <dbReference type="SAM" id="MobiDB-lite"/>
    </source>
</evidence>
<gene>
    <name evidence="2" type="ORF">HAX54_028066</name>
</gene>
<name>A0ABS8S9A5_DATST</name>
<protein>
    <submittedName>
        <fullName evidence="2">Uncharacterized protein</fullName>
    </submittedName>
</protein>
<sequence length="111" mass="12428">MSMTTMSEKVFYSNPGPSQRIRSEHRKKDVTRLKELSATTLVSSPSGNINHGTLGRSLLKLLLVATCRQGCRQKQKFRVVFNQNSNAYLCELAHQTEVLTNSPSETQESSL</sequence>
<comment type="caution">
    <text evidence="2">The sequence shown here is derived from an EMBL/GenBank/DDBJ whole genome shotgun (WGS) entry which is preliminary data.</text>
</comment>
<feature type="region of interest" description="Disordered" evidence="1">
    <location>
        <begin position="1"/>
        <end position="28"/>
    </location>
</feature>
<reference evidence="2 3" key="1">
    <citation type="journal article" date="2021" name="BMC Genomics">
        <title>Datura genome reveals duplications of psychoactive alkaloid biosynthetic genes and high mutation rate following tissue culture.</title>
        <authorList>
            <person name="Rajewski A."/>
            <person name="Carter-House D."/>
            <person name="Stajich J."/>
            <person name="Litt A."/>
        </authorList>
    </citation>
    <scope>NUCLEOTIDE SEQUENCE [LARGE SCALE GENOMIC DNA]</scope>
    <source>
        <strain evidence="2">AR-01</strain>
    </source>
</reference>
<proteinExistence type="predicted"/>
<keyword evidence="3" id="KW-1185">Reference proteome</keyword>
<accession>A0ABS8S9A5</accession>
<evidence type="ECO:0000313" key="2">
    <source>
        <dbReference type="EMBL" id="MCD7455415.1"/>
    </source>
</evidence>
<dbReference type="Proteomes" id="UP000823775">
    <property type="component" value="Unassembled WGS sequence"/>
</dbReference>
<dbReference type="EMBL" id="JACEIK010000343">
    <property type="protein sequence ID" value="MCD7455415.1"/>
    <property type="molecule type" value="Genomic_DNA"/>
</dbReference>
<organism evidence="2 3">
    <name type="scientific">Datura stramonium</name>
    <name type="common">Jimsonweed</name>
    <name type="synonym">Common thornapple</name>
    <dbReference type="NCBI Taxonomy" id="4076"/>
    <lineage>
        <taxon>Eukaryota</taxon>
        <taxon>Viridiplantae</taxon>
        <taxon>Streptophyta</taxon>
        <taxon>Embryophyta</taxon>
        <taxon>Tracheophyta</taxon>
        <taxon>Spermatophyta</taxon>
        <taxon>Magnoliopsida</taxon>
        <taxon>eudicotyledons</taxon>
        <taxon>Gunneridae</taxon>
        <taxon>Pentapetalae</taxon>
        <taxon>asterids</taxon>
        <taxon>lamiids</taxon>
        <taxon>Solanales</taxon>
        <taxon>Solanaceae</taxon>
        <taxon>Solanoideae</taxon>
        <taxon>Datureae</taxon>
        <taxon>Datura</taxon>
    </lineage>
</organism>
<evidence type="ECO:0000313" key="3">
    <source>
        <dbReference type="Proteomes" id="UP000823775"/>
    </source>
</evidence>